<name>A0A1M7TNU1_9BACT</name>
<keyword evidence="1" id="KW-0175">Coiled coil</keyword>
<feature type="domain" description="Rad50/SbcC-type AAA" evidence="2">
    <location>
        <begin position="14"/>
        <end position="276"/>
    </location>
</feature>
<organism evidence="3 4">
    <name type="scientific">Desulfovibrio litoralis DSM 11393</name>
    <dbReference type="NCBI Taxonomy" id="1121455"/>
    <lineage>
        <taxon>Bacteria</taxon>
        <taxon>Pseudomonadati</taxon>
        <taxon>Thermodesulfobacteriota</taxon>
        <taxon>Desulfovibrionia</taxon>
        <taxon>Desulfovibrionales</taxon>
        <taxon>Desulfovibrionaceae</taxon>
        <taxon>Desulfovibrio</taxon>
    </lineage>
</organism>
<dbReference type="GO" id="GO:0016887">
    <property type="term" value="F:ATP hydrolysis activity"/>
    <property type="evidence" value="ECO:0007669"/>
    <property type="project" value="InterPro"/>
</dbReference>
<evidence type="ECO:0000313" key="4">
    <source>
        <dbReference type="Proteomes" id="UP000186469"/>
    </source>
</evidence>
<evidence type="ECO:0000313" key="3">
    <source>
        <dbReference type="EMBL" id="SHN72375.1"/>
    </source>
</evidence>
<protein>
    <recommendedName>
        <fullName evidence="2">Rad50/SbcC-type AAA domain-containing protein</fullName>
    </recommendedName>
</protein>
<sequence length="619" mass="70248">MSESIHLRHLCFTGSHKESAIIDFVQGLNLLYGASDTGKSFVLESIKYMLGGSKLRDIPERLGYDNVFLGIETSDGEEFTLRRSTNGGDYHLYTGLHKSIPEGIETETIYRMDAKKSPKISEFIFNKVGLSGKKLKKNQLFETVNLNLSHFFNLCIIDEKTIYRQSSVIERDNYITRTEDQSLFRFLLTGNDDSSLIPYVSPKDRALSRAAKLEVIDALVEKNSQCIDEAGISYKDATDQLDNLQKTIEREEKQLASSSVKYKELIKERNLLRSEQNKNIERRQEIDGVIQRFQLLDKHYESDLERLDSICEAGTLMHMLPNSYCPHCGALPNEQVHSKTCAVNIVPTVEAAVAEKNKILQLKSELSQTICDLRSEALYVENIIPEINNKLNSLDAEVEEISPIIKESSVTFSELLEKRTFIREIISAYEQISILNDMKKDVEAEAKTKSKKPQNEDEATLPQSLLDKLAKQIEAILKAWEFPDADRVFFDTKTNDLTISGKCRKDRGKGMRSVIHAAFNIGLLEFCKKNNRPHLGIVILDSPLLAYKEPDNDSDSLCGTSVQDKFYEYLLTIKDRQIIIIENVDPPTAMLDQPCTVHFSKNESSGRYGFFPPTTHVVD</sequence>
<proteinExistence type="predicted"/>
<dbReference type="InterPro" id="IPR038729">
    <property type="entry name" value="Rad50/SbcC_AAA"/>
</dbReference>
<dbReference type="RefSeq" id="WP_072697976.1">
    <property type="nucleotide sequence ID" value="NZ_FRDI01000017.1"/>
</dbReference>
<dbReference type="Gene3D" id="3.40.50.300">
    <property type="entry name" value="P-loop containing nucleotide triphosphate hydrolases"/>
    <property type="match status" value="1"/>
</dbReference>
<evidence type="ECO:0000256" key="1">
    <source>
        <dbReference type="SAM" id="Coils"/>
    </source>
</evidence>
<evidence type="ECO:0000259" key="2">
    <source>
        <dbReference type="Pfam" id="PF13476"/>
    </source>
</evidence>
<dbReference type="Proteomes" id="UP000186469">
    <property type="component" value="Unassembled WGS sequence"/>
</dbReference>
<dbReference type="EMBL" id="FRDI01000017">
    <property type="protein sequence ID" value="SHN72375.1"/>
    <property type="molecule type" value="Genomic_DNA"/>
</dbReference>
<dbReference type="AlphaFoldDB" id="A0A1M7TNU1"/>
<dbReference type="OrthoDB" id="975794at2"/>
<dbReference type="STRING" id="1121455.SAMN02745728_02308"/>
<dbReference type="InterPro" id="IPR027417">
    <property type="entry name" value="P-loop_NTPase"/>
</dbReference>
<feature type="coiled-coil region" evidence="1">
    <location>
        <begin position="227"/>
        <end position="268"/>
    </location>
</feature>
<dbReference type="GO" id="GO:0006302">
    <property type="term" value="P:double-strand break repair"/>
    <property type="evidence" value="ECO:0007669"/>
    <property type="project" value="InterPro"/>
</dbReference>
<reference evidence="3 4" key="1">
    <citation type="submission" date="2016-12" db="EMBL/GenBank/DDBJ databases">
        <authorList>
            <person name="Song W.-J."/>
            <person name="Kurnit D.M."/>
        </authorList>
    </citation>
    <scope>NUCLEOTIDE SEQUENCE [LARGE SCALE GENOMIC DNA]</scope>
    <source>
        <strain evidence="3 4">DSM 11393</strain>
    </source>
</reference>
<gene>
    <name evidence="3" type="ORF">SAMN02745728_02308</name>
</gene>
<dbReference type="Pfam" id="PF13476">
    <property type="entry name" value="AAA_23"/>
    <property type="match status" value="1"/>
</dbReference>
<accession>A0A1M7TNU1</accession>
<keyword evidence="4" id="KW-1185">Reference proteome</keyword>